<organism evidence="1 2">
    <name type="scientific">Trachymyrmex septentrionalis</name>
    <dbReference type="NCBI Taxonomy" id="34720"/>
    <lineage>
        <taxon>Eukaryota</taxon>
        <taxon>Metazoa</taxon>
        <taxon>Ecdysozoa</taxon>
        <taxon>Arthropoda</taxon>
        <taxon>Hexapoda</taxon>
        <taxon>Insecta</taxon>
        <taxon>Pterygota</taxon>
        <taxon>Neoptera</taxon>
        <taxon>Endopterygota</taxon>
        <taxon>Hymenoptera</taxon>
        <taxon>Apocrita</taxon>
        <taxon>Aculeata</taxon>
        <taxon>Formicoidea</taxon>
        <taxon>Formicidae</taxon>
        <taxon>Myrmicinae</taxon>
        <taxon>Trachymyrmex</taxon>
    </lineage>
</organism>
<dbReference type="AlphaFoldDB" id="A0A151K195"/>
<protein>
    <submittedName>
        <fullName evidence="1">Uncharacterized protein</fullName>
    </submittedName>
</protein>
<evidence type="ECO:0000313" key="1">
    <source>
        <dbReference type="EMBL" id="KYN44642.1"/>
    </source>
</evidence>
<dbReference type="EMBL" id="KQ981209">
    <property type="protein sequence ID" value="KYN44642.1"/>
    <property type="molecule type" value="Genomic_DNA"/>
</dbReference>
<proteinExistence type="predicted"/>
<reference evidence="1 2" key="1">
    <citation type="submission" date="2016-03" db="EMBL/GenBank/DDBJ databases">
        <title>Trachymyrmex septentrionalis WGS genome.</title>
        <authorList>
            <person name="Nygaard S."/>
            <person name="Hu H."/>
            <person name="Boomsma J."/>
            <person name="Zhang G."/>
        </authorList>
    </citation>
    <scope>NUCLEOTIDE SEQUENCE [LARGE SCALE GENOMIC DNA]</scope>
    <source>
        <strain evidence="1">Tsep2-gDNA-1</strain>
        <tissue evidence="1">Whole body</tissue>
    </source>
</reference>
<sequence>MTIFAFLTLSLTCFSSLLFLLIIYPKYFISFTSSILSSPHHQNLSFSLPPPFLKPIIFDFSMFSSNCFPFRYFLNAPIKFLISASPSATNATSSAYSKHQILSFPIFTPFVYFLISSSKSAMYTLNRVGLSGHPCLTPFPTQNISLS</sequence>
<gene>
    <name evidence="1" type="ORF">ALC56_00911</name>
</gene>
<keyword evidence="2" id="KW-1185">Reference proteome</keyword>
<evidence type="ECO:0000313" key="2">
    <source>
        <dbReference type="Proteomes" id="UP000078541"/>
    </source>
</evidence>
<dbReference type="Proteomes" id="UP000078541">
    <property type="component" value="Unassembled WGS sequence"/>
</dbReference>
<accession>A0A151K195</accession>
<name>A0A151K195_9HYME</name>